<name>A0A024GPG6_9STRA</name>
<dbReference type="InterPro" id="IPR002909">
    <property type="entry name" value="IPT_dom"/>
</dbReference>
<dbReference type="GO" id="GO:0005886">
    <property type="term" value="C:plasma membrane"/>
    <property type="evidence" value="ECO:0007669"/>
    <property type="project" value="TreeGrafter"/>
</dbReference>
<feature type="region of interest" description="Disordered" evidence="1">
    <location>
        <begin position="2844"/>
        <end position="2866"/>
    </location>
</feature>
<proteinExistence type="predicted"/>
<dbReference type="InterPro" id="IPR000008">
    <property type="entry name" value="C2_dom"/>
</dbReference>
<organism evidence="3 4">
    <name type="scientific">Albugo candida</name>
    <dbReference type="NCBI Taxonomy" id="65357"/>
    <lineage>
        <taxon>Eukaryota</taxon>
        <taxon>Sar</taxon>
        <taxon>Stramenopiles</taxon>
        <taxon>Oomycota</taxon>
        <taxon>Peronosporomycetes</taxon>
        <taxon>Albuginales</taxon>
        <taxon>Albuginaceae</taxon>
        <taxon>Albugo</taxon>
    </lineage>
</organism>
<dbReference type="OrthoDB" id="125363at2759"/>
<dbReference type="Pfam" id="PF01833">
    <property type="entry name" value="TIG"/>
    <property type="match status" value="3"/>
</dbReference>
<dbReference type="InterPro" id="IPR035892">
    <property type="entry name" value="C2_domain_sf"/>
</dbReference>
<dbReference type="SUPFAM" id="SSF49562">
    <property type="entry name" value="C2 domain (Calcium/lipid-binding domain, CaLB)"/>
    <property type="match status" value="1"/>
</dbReference>
<dbReference type="GO" id="GO:0007162">
    <property type="term" value="P:negative regulation of cell adhesion"/>
    <property type="evidence" value="ECO:0007669"/>
    <property type="project" value="TreeGrafter"/>
</dbReference>
<dbReference type="Pfam" id="PF00168">
    <property type="entry name" value="C2"/>
    <property type="match status" value="1"/>
</dbReference>
<dbReference type="Gene3D" id="2.60.40.10">
    <property type="entry name" value="Immunoglobulins"/>
    <property type="match status" value="4"/>
</dbReference>
<gene>
    <name evidence="3" type="ORF">BN9_098180</name>
</gene>
<dbReference type="GO" id="GO:0017154">
    <property type="term" value="F:semaphorin receptor activity"/>
    <property type="evidence" value="ECO:0007669"/>
    <property type="project" value="InterPro"/>
</dbReference>
<dbReference type="CDD" id="cd00102">
    <property type="entry name" value="IPT"/>
    <property type="match status" value="2"/>
</dbReference>
<dbReference type="PANTHER" id="PTHR22625:SF44">
    <property type="entry name" value="PLEXIN-B"/>
    <property type="match status" value="1"/>
</dbReference>
<feature type="compositionally biased region" description="Polar residues" evidence="1">
    <location>
        <begin position="3694"/>
        <end position="3714"/>
    </location>
</feature>
<dbReference type="SUPFAM" id="SSF81296">
    <property type="entry name" value="E set domains"/>
    <property type="match status" value="4"/>
</dbReference>
<dbReference type="EMBL" id="CAIX01000240">
    <property type="protein sequence ID" value="CCI48630.1"/>
    <property type="molecule type" value="Genomic_DNA"/>
</dbReference>
<dbReference type="Gene3D" id="2.60.40.150">
    <property type="entry name" value="C2 domain"/>
    <property type="match status" value="1"/>
</dbReference>
<dbReference type="InterPro" id="IPR031148">
    <property type="entry name" value="Plexin"/>
</dbReference>
<feature type="domain" description="C2" evidence="2">
    <location>
        <begin position="3476"/>
        <end position="3607"/>
    </location>
</feature>
<dbReference type="SMART" id="SM00239">
    <property type="entry name" value="C2"/>
    <property type="match status" value="1"/>
</dbReference>
<evidence type="ECO:0000313" key="4">
    <source>
        <dbReference type="Proteomes" id="UP000053237"/>
    </source>
</evidence>
<feature type="region of interest" description="Disordered" evidence="1">
    <location>
        <begin position="3680"/>
        <end position="3727"/>
    </location>
</feature>
<dbReference type="InterPro" id="IPR013783">
    <property type="entry name" value="Ig-like_fold"/>
</dbReference>
<dbReference type="InParanoid" id="A0A024GPG6"/>
<accession>A0A024GPG6</accession>
<dbReference type="GO" id="GO:0002116">
    <property type="term" value="C:semaphorin receptor complex"/>
    <property type="evidence" value="ECO:0007669"/>
    <property type="project" value="TreeGrafter"/>
</dbReference>
<protein>
    <recommendedName>
        <fullName evidence="2">C2 domain-containing protein</fullName>
    </recommendedName>
</protein>
<keyword evidence="4" id="KW-1185">Reference proteome</keyword>
<feature type="region of interest" description="Disordered" evidence="1">
    <location>
        <begin position="4522"/>
        <end position="4567"/>
    </location>
</feature>
<feature type="compositionally biased region" description="Polar residues" evidence="1">
    <location>
        <begin position="2181"/>
        <end position="2198"/>
    </location>
</feature>
<reference evidence="3 4" key="1">
    <citation type="submission" date="2012-05" db="EMBL/GenBank/DDBJ databases">
        <title>Recombination and specialization in a pathogen metapopulation.</title>
        <authorList>
            <person name="Gardiner A."/>
            <person name="Kemen E."/>
            <person name="Schultz-Larsen T."/>
            <person name="MacLean D."/>
            <person name="Van Oosterhout C."/>
            <person name="Jones J.D.G."/>
        </authorList>
    </citation>
    <scope>NUCLEOTIDE SEQUENCE [LARGE SCALE GENOMIC DNA]</scope>
    <source>
        <strain evidence="3 4">Ac Nc2</strain>
    </source>
</reference>
<feature type="region of interest" description="Disordered" evidence="1">
    <location>
        <begin position="2012"/>
        <end position="2045"/>
    </location>
</feature>
<dbReference type="PROSITE" id="PS50004">
    <property type="entry name" value="C2"/>
    <property type="match status" value="1"/>
</dbReference>
<evidence type="ECO:0000256" key="1">
    <source>
        <dbReference type="SAM" id="MobiDB-lite"/>
    </source>
</evidence>
<evidence type="ECO:0000259" key="2">
    <source>
        <dbReference type="PROSITE" id="PS50004"/>
    </source>
</evidence>
<dbReference type="SMART" id="SM00429">
    <property type="entry name" value="IPT"/>
    <property type="match status" value="5"/>
</dbReference>
<sequence length="4746" mass="528328">MSKDSGLRNYGVRLFLVEPSIASISGGCKLIIHGKGFVGTAQILKVTFSQPEFDLMPRVQVNGTYRSDTVMECILPDLTQPVHSFLTKCTNSATTTEAVRSSPYLVPVDIFVTLDECVSNSMIISLHQEIRIRKVSPLYILTSAPVSICTTINLTSEGDNSIHPQCTTRKGENRSLDNITTLPVFVRVRCGFSKNGEAPCEQIREATWKVSALGAYNVIFPAPLLGIGVTRIQVSFTRKLFFPSDEMSSVSRQYVVHNEVHLDSIEPPCIVFNSGISPVIKIRGQGFVDSGEITLCFQQKGGEKQRGKREGNDTIEQPSTTKMSGTLFSGGEIHCTGLRSSFGLAKVYVSFNNGQQYSKEMLPILVCRERNLFGTFPRYLSLKGDDLVKLHVSRLPSDATDCWEKLREIRPSGKLYVELQGRNRDGIPNQFLRKRVPLDSSTEMHGANDTNDPIIYQFRFPSFFQHIEPFVELERNLSRTEQCNDSDRANQFLKSGLITFSCSVMFGASLLAGDIDLESYIPPIITSVIHQHGPSTGETSVFLSMKYQVPQNIPITVKFQSAFSDMNETTSGIRSNTSIHGRSVSEFIDDKTARDEIKKPSNYGLGNPDFTVACSSPAWQLGSVENSHLTLVQISYNGGYDFYPILTRTKTMDKTSTLGWKLVFGKVKSIGKVDTIREPKQDLTFLQFLYYRNPIVSMLTPISADQKGGTVLSLMGSNIIDHGHIAIVRFTSPELSECVPSTFMDGQLRCIAPPFRAGYTDISITFNSEQYDDCDLTASDSTRQGRFLYYETPSITSCRPRCLCTHKSSILRLLGTNFVETGSIMLSFHSQSTNSFKAFSHKVKSPGRLEAGSVICDSPLLASELAGQNLSISIALNGVDFMDTGISLYCFSSYKIIQVDPKIAVKGLPIALTLYLDQKVESESILLQVQLLCQETSIVHLYGPIQADFWEENCIRFEFPAIDSIISPIHRLSTAHVAISFDGQDYHQLGDLLQHFEVSVMPQVYNVFPLCGLYNQDTVITARSDHLKKFDGRLQLYITLKMEPLEGLWNTDSVVHVETSLRLSSDAEDMLTWICPSIIKVISRDSNTEFARSAVQYLKEDSEREGQSIILKPRLHMQLCINEGQHLGPSTTFRYLRLPRLISMSPMIGFVTPGCIIALKFQEPLDHTKVFFRFTMESSTADTTCSFRDEENVRNVLECRTPFLVSGRHWLSISLNGQDFSLLHFYRPGNKELKSNNEEGINQNTDHALDAKLAQFIAYKIPMYKEAPSISKKIIGSGTVDGQTTIQIHGNEFISNHPVYVRFYAALSEDNPVCGSCEAVEAILIDSNTIECNSPPSSVPGLVEICISYNLQQYASTLLYFEYHLAPVFKNRGEECGNVKGGTRVVVSIENEKVGLPANKSVICPVFRFQSCGNGRLSQSSEVTAMYDASTHTMSCVAPTWRGNALVQIFISLTTQPFTRFLHTGIYFVYYDHPEGSMKLLPAAGPITGGTNVHLHCGHISGADEWAVQITPDAANGSINRSGGCVPGKRIPTTCDEMGLVHFETPATRNPYNAQISLLVHGINITSAHTRSLRFTYFLSPIVHQIWPPWVASDTALTEIVLLADNIRDFGCSILARLETHVAGKGRVAKTSIGFSKDGRKDEISNTQSIIVPAVVDYATIQDDIRRERGRALVRCNVSEIQILAGYYEIELSLNEQQYSQSAYTNASVANYSGLPCTSPNPFRVFSAPFFLATHLGPMAGGPTITIFFSKRVGQFLAKENKCQLQFLPISKLKGESFKGLDEEQSKLDTPVALYVPAEIDHKSTRIVCKAPSFRNNCKVEVDIIMSYASVLSVLAAIDRLHKNELTASITLPPPGTASCSILQMFGSKENDKYCTYQSPSISEMTPSCGPTKGNTLLVIQGHGIIDTGQVFVRFRSSSNERDLVLVPGKVSLSFPNGETSKLPVILCETPSISWSEIGAPITNIENSYPQEAPIRCLGRARTHMSVVLASCSLQRRNESVSLSNKAVHTLHLTRADSTRSTTHKSKSPGSPVAKDGSKSGDIKTKTSILHDSSHLVLVDFTLNAGEQFITHSVPFYYYTEPETTNVKWSPREFPSQTTHRYGSVNRILTVKFPPQCYPSALNDNFGGRIAVWFDGLSAKITSECYDTSTKLHDNDMNCHLCTFQISHRKGSCTSPIRLEPTTTSTTHKAMEASSTKASYREGGADLNTTESHRPDRNKPIYYIAASSSRAQEITCNVPEFFETGNVRVLFSFNAQQFIYLGDLGIHQPLYIEQHEAHRYCSCLGSEPFRLKSSISSLLSSIPAHDISNQVSLSRERNAVNNVIRCQAAEDTVLKEKETSFGGARGLRLNTWRKRTYQQIRVHLALAKSENEYGKEKYYKKKIIVSVCRTSIDHVISSKSVDDEGECVFESSDWTKEIHLHAQVILDAVSSEAAFTEYSASYAEFYRDNQPPENSENGMSHPIDIILLQRTTQHICQATQPIRPSLYVALKVFSTEHVFSQVDVKLIITNEKSIMHEDQSKRAGKTDDFICQTEAYNDATLNVVKLDVSQLASSPFVIGVAFRFDSSPSGLCSTVFKEVQVIVYDSCTTFAYFTLEEIPTLRSSEGNVGSCIWMVAKGSVADKSSLDLLKINEFGSSWRKWTEERAPKKTGEVIVDSALLNTASKPSCKKSNVLESIMVQFSGSTATGRFSIEVPGRLIFPEKFSLSTLMSEQNNSETYKMIEISCVPPSTLLDGYVSVSIMFQGVRFSNTLLYQCYDPRKWAIKNATPSLIVHGSTSLFRLQGGQFIDTGKICARIVDLKGSQVLDVRADMERTWSIYIRSVSVRQVKESRLSNCGLSKDSLNSTSDVSGATLADTRPSSAHPATTYTKNIDTRRLELLLSITYGNCKVVSSSVREVNLSMGGSNIDLITPALLWDESFELQAENQDQSLIISLRVKERSDNSGPNNGAISELVRSVLSIKDLASNELYQKSVPMQQVFKPSLSLSNTQKYWTSSLELDLAVQVSVPVLNTNCLSCRPDFRSSPINSMSDFNEPYPLYIQIFGENDHLMCADTRNVQVRGLDTDSPDNDYAVAQGFTVYLYRFPVIYETIPCVLPRSTGGHIRIRGSNFMLPAQENVVIRLFGCKSTPENEHDLLYPTSLLESINVLSQPHDGTNEFLIFDIKGVVSTSTELTCEIPAFLSSFRVFFRVSLDGGITFSQATKATQLLLFSVDKVEPCAGPNTGKTYAALCGTNINACLSFLSTWIRKAHVRLKWMKNGRELERKIITAEHYSPEDIVYFHTPQSPFRLENLSLQIELCLGGVPQPTTKRDLILDIDSSDEIRKTEQTPCTFSLDGALFYTYRSPTIKSITPVANLLPGITGLEMVLQGIDEIGVSRLSHLFRARFCCRGQMQTSGLALHNGGRMTTILPRFNVRNATSVELVPETSKQKSVNRVLRRETKSEHCGIISENDYRVQMYRVNSTLRKPQRLKADYMKRSENFPPTKSLTLWTRKSGLVVCVVRGHKFRPSEKGTCNSFVIINCGKKEQLRTTRRDGSFDPVWNEVLEFDAACLDTSQDIAKDGTPMQEVMLYISIYNQVNDQHCETLGSIDLLLSRVSGESFTFRGSFSIHRSSSKYQSQKINDLSTSNVPSGVTPYASQNYGMLELSIIFVPQARSRSSYAGMMQLAASKTLSSAVRSRTRSSSTFLKRDSENHGATSRSNDQIISTRTQTGGNKNRKKSDKGSDNERLARIFTSNLSNFSATIPTEISAEMALNGQDFSSVAPIQCYMVPPPLIVGIEPSLISINGGTTLTITGMNFVATGNIKVAFSLLNSGPSSLDCVAIVNAKLRSNTVITCVTPSFTDRTYKRMIIYLYISLNGFDFDSIKLPRNSFPSSNLVQAHDHNINQHDSGQKKSVSRIEASPVSWDDGRYGRYRYTLDTQALHWKKDLSCWGDNTKESNAPILQQQLVIYPRPEIDIIQYVDCPDGLTLRMTGRNFIDSASAVAIFTLTDNPKAQHSTCLQIKSEVKMECQLPESIRHGITVYVKISFNGQEFISYEKPLVAQHRTRILRLIPSWISLKSLMSSEESDTEKICLRLPGINICSPEPSLKPTTAVVSFQMDGKIFYSVATLSDNEVQCFLPFEVIRFAKIAFQRGITESMVDEASFAISALVDFSPDGQIVRYLGKPLILSIHKEPPIVSGITPSNGPIYGGSTVTIDGKGFINTGEISVRFSLLQSVPNVDPDEKKDDRRNAPISPREACLDMRIVTSVTRKAVKVFSSKKQRFGNSRKPIQTEKENASEFANKKTSSIVKKTDSVSYLARFVSNTCITCTTSSFASEGIYQVSVTLNDLEYSEVNFSSRFLVWQSWQRKRQMLSSMIANDAATTLLSKLGANLGFAEAHRDHSIEMSPRRSVLQNLEQSVTNKVIFDEKKLADLLKEVTALCKNDVHTQYPVEIETDLAETHGSVMKVMQTFSESLVVHMHTEEPLDTFVASNIDLLRDLYEKIYQDLSQDAFIKVMRHYFPRSSTMTLDKLWQFIEQHQTQKTGNEDQSRSKRKNTILYKDKTCAESAQSERNEPGPASYDPSYANVEIRNPSALILPKAIANAVPPTSPPRETIDHENAVQFIKPRIPQIFISKRNYLTSWCNPLPKSWNDLENGMILRTNKQSAAKVQASHMSLTVSSAKKIRCPERPLQSDQNVSRSNRGTAAGRNIVSKAVDRIAQAEFSKGEDIGDIKKTLVEKCESRPPDAPFLQDIAPMYTRLLRR</sequence>
<dbReference type="PANTHER" id="PTHR22625">
    <property type="entry name" value="PLEXIN"/>
    <property type="match status" value="1"/>
</dbReference>
<feature type="compositionally biased region" description="Basic and acidic residues" evidence="1">
    <location>
        <begin position="4542"/>
        <end position="4557"/>
    </location>
</feature>
<dbReference type="GO" id="GO:0030334">
    <property type="term" value="P:regulation of cell migration"/>
    <property type="evidence" value="ECO:0007669"/>
    <property type="project" value="TreeGrafter"/>
</dbReference>
<dbReference type="STRING" id="65357.A0A024GPG6"/>
<feature type="compositionally biased region" description="Basic and acidic residues" evidence="1">
    <location>
        <begin position="2036"/>
        <end position="2045"/>
    </location>
</feature>
<feature type="region of interest" description="Disordered" evidence="1">
    <location>
        <begin position="302"/>
        <end position="322"/>
    </location>
</feature>
<feature type="region of interest" description="Disordered" evidence="1">
    <location>
        <begin position="2179"/>
        <end position="2215"/>
    </location>
</feature>
<dbReference type="InterPro" id="IPR014756">
    <property type="entry name" value="Ig_E-set"/>
</dbReference>
<dbReference type="GO" id="GO:0008360">
    <property type="term" value="P:regulation of cell shape"/>
    <property type="evidence" value="ECO:0007669"/>
    <property type="project" value="TreeGrafter"/>
</dbReference>
<comment type="caution">
    <text evidence="3">The sequence shown here is derived from an EMBL/GenBank/DDBJ whole genome shotgun (WGS) entry which is preliminary data.</text>
</comment>
<feature type="compositionally biased region" description="Basic and acidic residues" evidence="1">
    <location>
        <begin position="302"/>
        <end position="312"/>
    </location>
</feature>
<dbReference type="CDD" id="cd00030">
    <property type="entry name" value="C2"/>
    <property type="match status" value="1"/>
</dbReference>
<dbReference type="Proteomes" id="UP000053237">
    <property type="component" value="Unassembled WGS sequence"/>
</dbReference>
<evidence type="ECO:0000313" key="3">
    <source>
        <dbReference type="EMBL" id="CCI48630.1"/>
    </source>
</evidence>